<comment type="pathway">
    <text evidence="2">Protein modification; protein ubiquitination.</text>
</comment>
<evidence type="ECO:0000259" key="9">
    <source>
        <dbReference type="PROSITE" id="PS50020"/>
    </source>
</evidence>
<evidence type="ECO:0000256" key="5">
    <source>
        <dbReference type="ARBA" id="ARBA00022737"/>
    </source>
</evidence>
<keyword evidence="5" id="KW-0677">Repeat</keyword>
<dbReference type="InterPro" id="IPR001202">
    <property type="entry name" value="WW_dom"/>
</dbReference>
<dbReference type="Gene3D" id="3.30.2410.10">
    <property type="entry name" value="Hect, E3 ligase catalytic domain"/>
    <property type="match status" value="1"/>
</dbReference>
<dbReference type="WBParaSite" id="MCU_003122-RB">
    <property type="protein sequence ID" value="MCU_003122-RB"/>
    <property type="gene ID" value="MCU_003122"/>
</dbReference>
<organism evidence="11">
    <name type="scientific">Mesocestoides corti</name>
    <name type="common">Flatworm</name>
    <dbReference type="NCBI Taxonomy" id="53468"/>
    <lineage>
        <taxon>Eukaryota</taxon>
        <taxon>Metazoa</taxon>
        <taxon>Spiralia</taxon>
        <taxon>Lophotrochozoa</taxon>
        <taxon>Platyhelminthes</taxon>
        <taxon>Cestoda</taxon>
        <taxon>Eucestoda</taxon>
        <taxon>Cyclophyllidea</taxon>
        <taxon>Mesocestoididae</taxon>
        <taxon>Mesocestoides</taxon>
    </lineage>
</organism>
<evidence type="ECO:0000256" key="7">
    <source>
        <dbReference type="PROSITE-ProRule" id="PRU00104"/>
    </source>
</evidence>
<reference evidence="11" key="1">
    <citation type="submission" date="2019-11" db="UniProtKB">
        <authorList>
            <consortium name="WormBaseParasite"/>
        </authorList>
    </citation>
    <scope>IDENTIFICATION</scope>
</reference>
<feature type="domain" description="WW" evidence="9">
    <location>
        <begin position="388"/>
        <end position="421"/>
    </location>
</feature>
<dbReference type="PROSITE" id="PS01159">
    <property type="entry name" value="WW_DOMAIN_1"/>
    <property type="match status" value="3"/>
</dbReference>
<dbReference type="PROSITE" id="PS50020">
    <property type="entry name" value="WW_DOMAIN_2"/>
    <property type="match status" value="4"/>
</dbReference>
<evidence type="ECO:0000256" key="3">
    <source>
        <dbReference type="ARBA" id="ARBA00012485"/>
    </source>
</evidence>
<evidence type="ECO:0000256" key="2">
    <source>
        <dbReference type="ARBA" id="ARBA00004906"/>
    </source>
</evidence>
<feature type="compositionally biased region" description="Polar residues" evidence="8">
    <location>
        <begin position="195"/>
        <end position="213"/>
    </location>
</feature>
<feature type="region of interest" description="Disordered" evidence="8">
    <location>
        <begin position="194"/>
        <end position="252"/>
    </location>
</feature>
<dbReference type="FunFam" id="3.30.2410.10:FF:000002">
    <property type="entry name" value="E3 ubiquitin-protein ligase HECW2"/>
    <property type="match status" value="1"/>
</dbReference>
<evidence type="ECO:0000259" key="10">
    <source>
        <dbReference type="PROSITE" id="PS50237"/>
    </source>
</evidence>
<feature type="domain" description="WW" evidence="9">
    <location>
        <begin position="240"/>
        <end position="274"/>
    </location>
</feature>
<dbReference type="Pfam" id="PF00632">
    <property type="entry name" value="HECT"/>
    <property type="match status" value="1"/>
</dbReference>
<dbReference type="GO" id="GO:0016567">
    <property type="term" value="P:protein ubiquitination"/>
    <property type="evidence" value="ECO:0007669"/>
    <property type="project" value="UniProtKB-UniPathway"/>
</dbReference>
<feature type="compositionally biased region" description="Gly residues" evidence="8">
    <location>
        <begin position="222"/>
        <end position="232"/>
    </location>
</feature>
<evidence type="ECO:0000256" key="1">
    <source>
        <dbReference type="ARBA" id="ARBA00000885"/>
    </source>
</evidence>
<dbReference type="Gene3D" id="2.20.70.10">
    <property type="match status" value="3"/>
</dbReference>
<dbReference type="FunFam" id="3.30.2160.10:FF:000003">
    <property type="entry name" value="E3 ubiquitin-protein ligase"/>
    <property type="match status" value="1"/>
</dbReference>
<evidence type="ECO:0000256" key="6">
    <source>
        <dbReference type="ARBA" id="ARBA00022786"/>
    </source>
</evidence>
<dbReference type="InterPro" id="IPR000569">
    <property type="entry name" value="HECT_dom"/>
</dbReference>
<proteinExistence type="predicted"/>
<evidence type="ECO:0000256" key="8">
    <source>
        <dbReference type="SAM" id="MobiDB-lite"/>
    </source>
</evidence>
<dbReference type="SUPFAM" id="SSF51045">
    <property type="entry name" value="WW domain"/>
    <property type="match status" value="4"/>
</dbReference>
<feature type="active site" description="Glycyl thioester intermediate" evidence="7">
    <location>
        <position position="775"/>
    </location>
</feature>
<dbReference type="FunFam" id="2.20.70.10:FF:000017">
    <property type="entry name" value="E3 ubiquitin-protein ligase"/>
    <property type="match status" value="1"/>
</dbReference>
<dbReference type="SMART" id="SM00456">
    <property type="entry name" value="WW"/>
    <property type="match status" value="4"/>
</dbReference>
<feature type="domain" description="WW" evidence="9">
    <location>
        <begin position="352"/>
        <end position="385"/>
    </location>
</feature>
<dbReference type="Gene3D" id="3.30.2160.10">
    <property type="entry name" value="Hect, E3 ligase catalytic domain"/>
    <property type="match status" value="1"/>
</dbReference>
<dbReference type="UniPathway" id="UPA00143"/>
<dbReference type="AlphaFoldDB" id="A0A5K3EU41"/>
<feature type="domain" description="HECT" evidence="10">
    <location>
        <begin position="473"/>
        <end position="807"/>
    </location>
</feature>
<evidence type="ECO:0000256" key="4">
    <source>
        <dbReference type="ARBA" id="ARBA00022679"/>
    </source>
</evidence>
<dbReference type="PANTHER" id="PTHR11254">
    <property type="entry name" value="HECT DOMAIN UBIQUITIN-PROTEIN LIGASE"/>
    <property type="match status" value="1"/>
</dbReference>
<dbReference type="EC" id="2.3.2.26" evidence="3"/>
<feature type="domain" description="WW" evidence="9">
    <location>
        <begin position="273"/>
        <end position="306"/>
    </location>
</feature>
<dbReference type="GO" id="GO:0043161">
    <property type="term" value="P:proteasome-mediated ubiquitin-dependent protein catabolic process"/>
    <property type="evidence" value="ECO:0007669"/>
    <property type="project" value="TreeGrafter"/>
</dbReference>
<sequence length="807" mass="91906">MSVGFIDMPTHQDNGEVHSTFKLKVKILSAKIHKHNRSNALSRLRGPLFRVDYNTTTWDAPPPSDCPTNTQHMTSNRGMTPTKSGWSPHFSSKTHFTISTNSQIEFRVVSQSAAHMNHNNGSGLVVGYSRLSVRDALRHHGNSLEDVSFALDILPLPGDTTTDGSTPSALGTLYLSLSASSRAVNAALVAAHLSRSATPTTRNEGPRSASSTPAVPRRPRGGASGGSDGGGATHASPDTEGLPPHWERRVDPATGRTYYVDHLTRQTQWEQPQPLPSGWERRVDANNRVYYVDHNMRTTTWHPPSENLLHNVVRWRQWYDTRAGNMRNQMSEVYASSAWAGGHPNSIPESLGPLPEGFERRRDANGRVYYVNHRTKTTQWEDPRQTTAPLPSGWEMRYTSEGFPFYVDHNTKTTTFKDPRQPGSVNSTQWTLDRKVASFRYLCHVNSSTQKVEIRVSRSNLLVDSFRQLIAIPPQTLRGRLFVTFKEEEALDYGGVQREWFFQLSDQLLNPMYCLFEYASGNNFSLQINPNSSVNPEHLQYFRFVGRFIALALFHGKFIDNGFTLPFYKRLLNKPLSLKDLQTVDEEYYNSLLFIHENSIDEADLELYFEADYEHFGQTKTCELKPGGKDIKVTDENKEEYLGLMVNWRFSRGTEEQMEAFLTGFADVFPLQWLQYFDERELELILCGMQKIDVDDWQQNTAYKDYTVTNKQIVWFWRFVRTLSAEKRVRLLQFVTGTCRLPVGGFKELMGSNGLQLFTIKRAGKDNSLPLSHTCFNRLDLPPYKSYETLVEKVTLAIDETEGFGLQ</sequence>
<dbReference type="InterPro" id="IPR036020">
    <property type="entry name" value="WW_dom_sf"/>
</dbReference>
<name>A0A5K3EU41_MESCO</name>
<comment type="catalytic activity">
    <reaction evidence="1">
        <text>S-ubiquitinyl-[E2 ubiquitin-conjugating enzyme]-L-cysteine + [acceptor protein]-L-lysine = [E2 ubiquitin-conjugating enzyme]-L-cysteine + N(6)-ubiquitinyl-[acceptor protein]-L-lysine.</text>
        <dbReference type="EC" id="2.3.2.26"/>
    </reaction>
</comment>
<keyword evidence="4" id="KW-0808">Transferase</keyword>
<dbReference type="SUPFAM" id="SSF56204">
    <property type="entry name" value="Hect, E3 ligase catalytic domain"/>
    <property type="match status" value="1"/>
</dbReference>
<dbReference type="InterPro" id="IPR050409">
    <property type="entry name" value="E3_ubiq-protein_ligase"/>
</dbReference>
<dbReference type="CDD" id="cd00078">
    <property type="entry name" value="HECTc"/>
    <property type="match status" value="1"/>
</dbReference>
<dbReference type="SMART" id="SM00119">
    <property type="entry name" value="HECTc"/>
    <property type="match status" value="1"/>
</dbReference>
<dbReference type="Gene3D" id="3.90.1750.10">
    <property type="entry name" value="Hect, E3 ligase catalytic domains"/>
    <property type="match status" value="1"/>
</dbReference>
<keyword evidence="6 7" id="KW-0833">Ubl conjugation pathway</keyword>
<dbReference type="PROSITE" id="PS50237">
    <property type="entry name" value="HECT"/>
    <property type="match status" value="1"/>
</dbReference>
<dbReference type="Pfam" id="PF00397">
    <property type="entry name" value="WW"/>
    <property type="match status" value="4"/>
</dbReference>
<accession>A0A5K3EU41</accession>
<dbReference type="PANTHER" id="PTHR11254:SF429">
    <property type="entry name" value="E3 UBIQUITIN-PROTEIN LIGASE SU(DX)"/>
    <property type="match status" value="1"/>
</dbReference>
<dbReference type="GO" id="GO:0061630">
    <property type="term" value="F:ubiquitin protein ligase activity"/>
    <property type="evidence" value="ECO:0007669"/>
    <property type="project" value="UniProtKB-EC"/>
</dbReference>
<dbReference type="InterPro" id="IPR035983">
    <property type="entry name" value="Hect_E3_ubiquitin_ligase"/>
</dbReference>
<protein>
    <recommendedName>
        <fullName evidence="3">HECT-type E3 ubiquitin transferase</fullName>
        <ecNumber evidence="3">2.3.2.26</ecNumber>
    </recommendedName>
</protein>
<dbReference type="GO" id="GO:0005737">
    <property type="term" value="C:cytoplasm"/>
    <property type="evidence" value="ECO:0007669"/>
    <property type="project" value="TreeGrafter"/>
</dbReference>
<evidence type="ECO:0000313" key="11">
    <source>
        <dbReference type="WBParaSite" id="MCU_003122-RB"/>
    </source>
</evidence>
<dbReference type="CDD" id="cd00201">
    <property type="entry name" value="WW"/>
    <property type="match status" value="4"/>
</dbReference>
<dbReference type="FunFam" id="3.90.1750.10:FF:000079">
    <property type="entry name" value="E3 ubiquitin-protein ligase"/>
    <property type="match status" value="1"/>
</dbReference>